<protein>
    <submittedName>
        <fullName evidence="2">Uncharacterized protein</fullName>
    </submittedName>
</protein>
<keyword evidence="3" id="KW-1185">Reference proteome</keyword>
<reference evidence="2" key="2">
    <citation type="submission" date="2022-01" db="EMBL/GenBank/DDBJ databases">
        <authorList>
            <person name="Yamashiro T."/>
            <person name="Shiraishi A."/>
            <person name="Satake H."/>
            <person name="Nakayama K."/>
        </authorList>
    </citation>
    <scope>NUCLEOTIDE SEQUENCE</scope>
</reference>
<evidence type="ECO:0000313" key="2">
    <source>
        <dbReference type="EMBL" id="GJT32674.1"/>
    </source>
</evidence>
<evidence type="ECO:0000313" key="3">
    <source>
        <dbReference type="Proteomes" id="UP001151760"/>
    </source>
</evidence>
<proteinExistence type="predicted"/>
<accession>A0ABQ5D0Z4</accession>
<dbReference type="EMBL" id="BQNB010014811">
    <property type="protein sequence ID" value="GJT32674.1"/>
    <property type="molecule type" value="Genomic_DNA"/>
</dbReference>
<evidence type="ECO:0000256" key="1">
    <source>
        <dbReference type="SAM" id="MobiDB-lite"/>
    </source>
</evidence>
<feature type="region of interest" description="Disordered" evidence="1">
    <location>
        <begin position="152"/>
        <end position="202"/>
    </location>
</feature>
<name>A0ABQ5D0Z4_9ASTR</name>
<organism evidence="2 3">
    <name type="scientific">Tanacetum coccineum</name>
    <dbReference type="NCBI Taxonomy" id="301880"/>
    <lineage>
        <taxon>Eukaryota</taxon>
        <taxon>Viridiplantae</taxon>
        <taxon>Streptophyta</taxon>
        <taxon>Embryophyta</taxon>
        <taxon>Tracheophyta</taxon>
        <taxon>Spermatophyta</taxon>
        <taxon>Magnoliopsida</taxon>
        <taxon>eudicotyledons</taxon>
        <taxon>Gunneridae</taxon>
        <taxon>Pentapetalae</taxon>
        <taxon>asterids</taxon>
        <taxon>campanulids</taxon>
        <taxon>Asterales</taxon>
        <taxon>Asteraceae</taxon>
        <taxon>Asteroideae</taxon>
        <taxon>Anthemideae</taxon>
        <taxon>Anthemidinae</taxon>
        <taxon>Tanacetum</taxon>
    </lineage>
</organism>
<sequence length="221" mass="24951">MFGVMPQWYTLIVPLRSLRSARIGRVWAKMVGDSGVGGRCERGDDGGCEKEKGLVNKWLGPRLMLGSKFKSGLIMIGLKMADFSSLAHCGGTSKYYDDPSWMYKFLRPKDYKGSLALDVLWEDFILLTYLLDRNIPDRLDAIVPPKEVNKMNGAEVGTDKTKITRKPPKTGKHGHEKRKSTREAKDSKPKPEKVKLQSKVVKKSKKVNVNQLWVNKVNSLE</sequence>
<feature type="compositionally biased region" description="Basic residues" evidence="1">
    <location>
        <begin position="163"/>
        <end position="180"/>
    </location>
</feature>
<feature type="compositionally biased region" description="Basic and acidic residues" evidence="1">
    <location>
        <begin position="181"/>
        <end position="195"/>
    </location>
</feature>
<gene>
    <name evidence="2" type="ORF">Tco_0923093</name>
</gene>
<reference evidence="2" key="1">
    <citation type="journal article" date="2022" name="Int. J. Mol. Sci.">
        <title>Draft Genome of Tanacetum Coccineum: Genomic Comparison of Closely Related Tanacetum-Family Plants.</title>
        <authorList>
            <person name="Yamashiro T."/>
            <person name="Shiraishi A."/>
            <person name="Nakayama K."/>
            <person name="Satake H."/>
        </authorList>
    </citation>
    <scope>NUCLEOTIDE SEQUENCE</scope>
</reference>
<comment type="caution">
    <text evidence="2">The sequence shown here is derived from an EMBL/GenBank/DDBJ whole genome shotgun (WGS) entry which is preliminary data.</text>
</comment>
<dbReference type="Proteomes" id="UP001151760">
    <property type="component" value="Unassembled WGS sequence"/>
</dbReference>